<evidence type="ECO:0000259" key="13">
    <source>
        <dbReference type="Pfam" id="PF07504"/>
    </source>
</evidence>
<dbReference type="Proteomes" id="UP000029391">
    <property type="component" value="Unassembled WGS sequence"/>
</dbReference>
<keyword evidence="7 10" id="KW-0482">Metalloprotease</keyword>
<keyword evidence="6 10" id="KW-0862">Zinc</keyword>
<dbReference type="GO" id="GO:0046872">
    <property type="term" value="F:metal ion binding"/>
    <property type="evidence" value="ECO:0007669"/>
    <property type="project" value="UniProtKB-UniRule"/>
</dbReference>
<keyword evidence="8" id="KW-0865">Zymogen</keyword>
<feature type="domain" description="FTP" evidence="13">
    <location>
        <begin position="58"/>
        <end position="104"/>
    </location>
</feature>
<evidence type="ECO:0000256" key="5">
    <source>
        <dbReference type="ARBA" id="ARBA00022801"/>
    </source>
</evidence>
<feature type="chain" id="PRO_5023158856" description="Neutral metalloproteinase" evidence="10">
    <location>
        <begin position="26"/>
        <end position="522"/>
    </location>
</feature>
<comment type="cofactor">
    <cofactor evidence="10">
        <name>Zn(2+)</name>
        <dbReference type="ChEBI" id="CHEBI:29105"/>
    </cofactor>
</comment>
<feature type="active site" evidence="9">
    <location>
        <position position="332"/>
    </location>
</feature>
<keyword evidence="5 10" id="KW-0378">Hydrolase</keyword>
<evidence type="ECO:0000313" key="15">
    <source>
        <dbReference type="Proteomes" id="UP000029391"/>
    </source>
</evidence>
<evidence type="ECO:0000256" key="9">
    <source>
        <dbReference type="PIRSR" id="PIRSR623612-1"/>
    </source>
</evidence>
<gene>
    <name evidence="14" type="ORF">P873_08115</name>
</gene>
<reference evidence="14 15" key="1">
    <citation type="submission" date="2013-09" db="EMBL/GenBank/DDBJ databases">
        <title>Genome sequencing of Arenimonas composti.</title>
        <authorList>
            <person name="Chen F."/>
            <person name="Wang G."/>
        </authorList>
    </citation>
    <scope>NUCLEOTIDE SEQUENCE [LARGE SCALE GENOMIC DNA]</scope>
    <source>
        <strain evidence="14 15">TR7-09</strain>
    </source>
</reference>
<organism evidence="14 15">
    <name type="scientific">Arenimonas composti TR7-09 = DSM 18010</name>
    <dbReference type="NCBI Taxonomy" id="1121013"/>
    <lineage>
        <taxon>Bacteria</taxon>
        <taxon>Pseudomonadati</taxon>
        <taxon>Pseudomonadota</taxon>
        <taxon>Gammaproteobacteria</taxon>
        <taxon>Lysobacterales</taxon>
        <taxon>Lysobacteraceae</taxon>
        <taxon>Arenimonas</taxon>
    </lineage>
</organism>
<dbReference type="EC" id="3.4.24.-" evidence="10"/>
<feature type="signal peptide" evidence="10">
    <location>
        <begin position="1"/>
        <end position="25"/>
    </location>
</feature>
<dbReference type="SUPFAM" id="SSF55486">
    <property type="entry name" value="Metalloproteases ('zincins'), catalytic domain"/>
    <property type="match status" value="1"/>
</dbReference>
<evidence type="ECO:0000256" key="2">
    <source>
        <dbReference type="ARBA" id="ARBA00022670"/>
    </source>
</evidence>
<dbReference type="Pfam" id="PF02868">
    <property type="entry name" value="Peptidase_M4_C"/>
    <property type="match status" value="1"/>
</dbReference>
<dbReference type="Gene3D" id="3.10.450.490">
    <property type="match status" value="1"/>
</dbReference>
<dbReference type="Pfam" id="PF07504">
    <property type="entry name" value="FTP"/>
    <property type="match status" value="1"/>
</dbReference>
<comment type="similarity">
    <text evidence="1 10">Belongs to the peptidase M4 family.</text>
</comment>
<dbReference type="AlphaFoldDB" id="A0A091BH63"/>
<dbReference type="InterPro" id="IPR013856">
    <property type="entry name" value="Peptidase_M4_domain"/>
</dbReference>
<evidence type="ECO:0000259" key="11">
    <source>
        <dbReference type="Pfam" id="PF01447"/>
    </source>
</evidence>
<dbReference type="STRING" id="1121013.GCA_000426365_01817"/>
<proteinExistence type="inferred from homology"/>
<dbReference type="Gene3D" id="1.10.390.10">
    <property type="entry name" value="Neutral Protease Domain 2"/>
    <property type="match status" value="1"/>
</dbReference>
<keyword evidence="2 10" id="KW-0645">Protease</keyword>
<dbReference type="eggNOG" id="COG3227">
    <property type="taxonomic scope" value="Bacteria"/>
</dbReference>
<dbReference type="Gene3D" id="3.10.170.10">
    <property type="match status" value="1"/>
</dbReference>
<protein>
    <recommendedName>
        <fullName evidence="10">Neutral metalloproteinase</fullName>
        <ecNumber evidence="10">3.4.24.-</ecNumber>
    </recommendedName>
</protein>
<dbReference type="GO" id="GO:0004222">
    <property type="term" value="F:metalloendopeptidase activity"/>
    <property type="evidence" value="ECO:0007669"/>
    <property type="project" value="UniProtKB-UniRule"/>
</dbReference>
<evidence type="ECO:0000256" key="3">
    <source>
        <dbReference type="ARBA" id="ARBA00022723"/>
    </source>
</evidence>
<evidence type="ECO:0000256" key="6">
    <source>
        <dbReference type="ARBA" id="ARBA00022833"/>
    </source>
</evidence>
<keyword evidence="10" id="KW-0964">Secreted</keyword>
<dbReference type="GO" id="GO:0006508">
    <property type="term" value="P:proteolysis"/>
    <property type="evidence" value="ECO:0007669"/>
    <property type="project" value="UniProtKB-KW"/>
</dbReference>
<comment type="function">
    <text evidence="10">Extracellular zinc metalloprotease.</text>
</comment>
<dbReference type="EMBL" id="AWXU01000023">
    <property type="protein sequence ID" value="KFN50129.1"/>
    <property type="molecule type" value="Genomic_DNA"/>
</dbReference>
<keyword evidence="15" id="KW-1185">Reference proteome</keyword>
<dbReference type="Pfam" id="PF01447">
    <property type="entry name" value="Peptidase_M4"/>
    <property type="match status" value="1"/>
</dbReference>
<feature type="domain" description="Peptidase M4" evidence="11">
    <location>
        <begin position="193"/>
        <end position="339"/>
    </location>
</feature>
<dbReference type="PRINTS" id="PR00730">
    <property type="entry name" value="THERMOLYSIN"/>
</dbReference>
<feature type="active site" description="Proton donor" evidence="9">
    <location>
        <position position="424"/>
    </location>
</feature>
<evidence type="ECO:0000259" key="12">
    <source>
        <dbReference type="Pfam" id="PF02868"/>
    </source>
</evidence>
<sequence length="522" mass="54720">MLSRKNTLAAVLAAALLAGAGAAAAAEGERSASDRAAADRARGLLAAHPQALGAGGADTWSLRDVIVDADGSEHVRFDRRWQGLPVIGGDIVVHSRDGVLRDVSATLAAPLALSAKPGIGADLARGRALAATGAGFVAGAPQLVVHARGGQPPRLAWQVPASGGEQELVLIVDAHSGALLDRWSARHTASATGSARTLYSGEVTLRTRLAQGVYSLRDPKRGGMETIDGSNSRTSGSLYTDADNVWGDFSTDDPATVATDAQYGAAMTWDYFKKRFGRLGIAGDGVGARSRVHYGRNYMNAFWNDACFCMTYGDGDGVFIGPLVSLDIAAHEMSHGVTSRTAGLIYSGESGALNEATSDIFAAMVEFHANNPVDPPDYMIGEQIVLANVPGSPDQLALRYLFDPAADGVSRNCWSADVADLDVHLSSGIGNRFFYLLAEGSGARTYAGVDHKARTCDGTKVKGIGRNRAAQIWYRALTVYFTSDTDYAGARVATLQAAADLYGDDSREVAAVAEAWNAVAVP</sequence>
<comment type="subcellular location">
    <subcellularLocation>
        <location evidence="10">Secreted</location>
    </subcellularLocation>
</comment>
<evidence type="ECO:0000256" key="7">
    <source>
        <dbReference type="ARBA" id="ARBA00023049"/>
    </source>
</evidence>
<dbReference type="GO" id="GO:0005576">
    <property type="term" value="C:extracellular region"/>
    <property type="evidence" value="ECO:0007669"/>
    <property type="project" value="UniProtKB-SubCell"/>
</dbReference>
<evidence type="ECO:0000256" key="1">
    <source>
        <dbReference type="ARBA" id="ARBA00009388"/>
    </source>
</evidence>
<dbReference type="RefSeq" id="WP_043797474.1">
    <property type="nucleotide sequence ID" value="NZ_AUFF01000003.1"/>
</dbReference>
<dbReference type="InterPro" id="IPR011096">
    <property type="entry name" value="FTP_domain"/>
</dbReference>
<dbReference type="InterPro" id="IPR027268">
    <property type="entry name" value="Peptidase_M4/M1_CTD_sf"/>
</dbReference>
<keyword evidence="3" id="KW-0479">Metal-binding</keyword>
<dbReference type="InterPro" id="IPR023612">
    <property type="entry name" value="Peptidase_M4"/>
</dbReference>
<dbReference type="InterPro" id="IPR001570">
    <property type="entry name" value="Peptidase_M4_C_domain"/>
</dbReference>
<dbReference type="InterPro" id="IPR050728">
    <property type="entry name" value="Zinc_Metalloprotease_M4"/>
</dbReference>
<dbReference type="MEROPS" id="M04.017"/>
<accession>A0A091BH63</accession>
<name>A0A091BH63_9GAMM</name>
<dbReference type="PANTHER" id="PTHR33794:SF1">
    <property type="entry name" value="BACILLOLYSIN"/>
    <property type="match status" value="1"/>
</dbReference>
<keyword evidence="4 10" id="KW-0732">Signal</keyword>
<dbReference type="PANTHER" id="PTHR33794">
    <property type="entry name" value="BACILLOLYSIN"/>
    <property type="match status" value="1"/>
</dbReference>
<evidence type="ECO:0000256" key="8">
    <source>
        <dbReference type="ARBA" id="ARBA00023145"/>
    </source>
</evidence>
<evidence type="ECO:0000256" key="4">
    <source>
        <dbReference type="ARBA" id="ARBA00022729"/>
    </source>
</evidence>
<evidence type="ECO:0000313" key="14">
    <source>
        <dbReference type="EMBL" id="KFN50129.1"/>
    </source>
</evidence>
<feature type="domain" description="Peptidase M4 C-terminal" evidence="12">
    <location>
        <begin position="342"/>
        <end position="521"/>
    </location>
</feature>
<dbReference type="CDD" id="cd09597">
    <property type="entry name" value="M4_TLP"/>
    <property type="match status" value="1"/>
</dbReference>
<evidence type="ECO:0000256" key="10">
    <source>
        <dbReference type="RuleBase" id="RU366073"/>
    </source>
</evidence>
<comment type="caution">
    <text evidence="14">The sequence shown here is derived from an EMBL/GenBank/DDBJ whole genome shotgun (WGS) entry which is preliminary data.</text>
</comment>